<keyword evidence="8" id="KW-1185">Reference proteome</keyword>
<feature type="transmembrane region" description="Helical" evidence="6">
    <location>
        <begin position="73"/>
        <end position="96"/>
    </location>
</feature>
<dbReference type="PANTHER" id="PTHR31851">
    <property type="entry name" value="FE(2+)/MN(2+) TRANSPORTER PCL1"/>
    <property type="match status" value="1"/>
</dbReference>
<protein>
    <submittedName>
        <fullName evidence="7 9">Calcium transporter</fullName>
    </submittedName>
</protein>
<reference evidence="9" key="2">
    <citation type="submission" date="2020-04" db="EMBL/GenBank/DDBJ databases">
        <authorList>
            <consortium name="NCBI Genome Project"/>
        </authorList>
    </citation>
    <scope>NUCLEOTIDE SEQUENCE</scope>
    <source>
        <strain evidence="9">CBS 304.34</strain>
    </source>
</reference>
<dbReference type="Pfam" id="PF01988">
    <property type="entry name" value="VIT1"/>
    <property type="match status" value="1"/>
</dbReference>
<feature type="transmembrane region" description="Helical" evidence="6">
    <location>
        <begin position="170"/>
        <end position="194"/>
    </location>
</feature>
<feature type="transmembrane region" description="Helical" evidence="6">
    <location>
        <begin position="201"/>
        <end position="219"/>
    </location>
</feature>
<evidence type="ECO:0000313" key="8">
    <source>
        <dbReference type="Proteomes" id="UP000504636"/>
    </source>
</evidence>
<evidence type="ECO:0000256" key="1">
    <source>
        <dbReference type="ARBA" id="ARBA00004127"/>
    </source>
</evidence>
<dbReference type="GeneID" id="54465029"/>
<evidence type="ECO:0000313" key="9">
    <source>
        <dbReference type="RefSeq" id="XP_033583437.1"/>
    </source>
</evidence>
<sequence length="260" mass="27304">MLLEEKVCGGNKDEVPGEPLVRVSLDHPRHASDILGWLSDPRVVSDATIGLSDGLTVPFALSAGLSTLGSSKIVIFAGLAELIAGAISMGLGGWLAASGEAKAYRSCLRSTKRFIQHSPSKAMNLAHTTLQPYLLHDSFPTDIAIDVNSLAQFLMRFHHNLPEPADTRGAWFSAVTMGGCYFLGGFTPLVPYFFVGEVGRALCWSFGIMIVALFMFGSGKGTSVAILPCIKGGVQMLVLGSIAAGAAMGLVKAFDAAGAE</sequence>
<keyword evidence="5 6" id="KW-0472">Membrane</keyword>
<comment type="subcellular location">
    <subcellularLocation>
        <location evidence="1">Endomembrane system</location>
        <topology evidence="1">Multi-pass membrane protein</topology>
    </subcellularLocation>
</comment>
<evidence type="ECO:0000313" key="7">
    <source>
        <dbReference type="EMBL" id="KAF2816473.1"/>
    </source>
</evidence>
<name>A0A6A6Z727_9PEZI</name>
<dbReference type="Proteomes" id="UP000504636">
    <property type="component" value="Unplaced"/>
</dbReference>
<proteinExistence type="inferred from homology"/>
<dbReference type="EMBL" id="MU003693">
    <property type="protein sequence ID" value="KAF2816473.1"/>
    <property type="molecule type" value="Genomic_DNA"/>
</dbReference>
<reference evidence="9" key="3">
    <citation type="submission" date="2025-04" db="UniProtKB">
        <authorList>
            <consortium name="RefSeq"/>
        </authorList>
    </citation>
    <scope>IDENTIFICATION</scope>
    <source>
        <strain evidence="9">CBS 304.34</strain>
    </source>
</reference>
<organism evidence="7">
    <name type="scientific">Mytilinidion resinicola</name>
    <dbReference type="NCBI Taxonomy" id="574789"/>
    <lineage>
        <taxon>Eukaryota</taxon>
        <taxon>Fungi</taxon>
        <taxon>Dikarya</taxon>
        <taxon>Ascomycota</taxon>
        <taxon>Pezizomycotina</taxon>
        <taxon>Dothideomycetes</taxon>
        <taxon>Pleosporomycetidae</taxon>
        <taxon>Mytilinidiales</taxon>
        <taxon>Mytilinidiaceae</taxon>
        <taxon>Mytilinidion</taxon>
    </lineage>
</organism>
<feature type="transmembrane region" description="Helical" evidence="6">
    <location>
        <begin position="225"/>
        <end position="251"/>
    </location>
</feature>
<evidence type="ECO:0000256" key="4">
    <source>
        <dbReference type="ARBA" id="ARBA00022989"/>
    </source>
</evidence>
<dbReference type="OrthoDB" id="73465at2759"/>
<comment type="similarity">
    <text evidence="2">Belongs to the CCC1 family.</text>
</comment>
<gene>
    <name evidence="7 9" type="ORF">BDZ99DRAFT_505887</name>
</gene>
<dbReference type="GO" id="GO:0005384">
    <property type="term" value="F:manganese ion transmembrane transporter activity"/>
    <property type="evidence" value="ECO:0007669"/>
    <property type="project" value="InterPro"/>
</dbReference>
<dbReference type="RefSeq" id="XP_033583437.1">
    <property type="nucleotide sequence ID" value="XM_033724136.1"/>
</dbReference>
<evidence type="ECO:0000256" key="2">
    <source>
        <dbReference type="ARBA" id="ARBA00007049"/>
    </source>
</evidence>
<evidence type="ECO:0000256" key="3">
    <source>
        <dbReference type="ARBA" id="ARBA00022692"/>
    </source>
</evidence>
<evidence type="ECO:0000256" key="6">
    <source>
        <dbReference type="SAM" id="Phobius"/>
    </source>
</evidence>
<dbReference type="CDD" id="cd02435">
    <property type="entry name" value="CCC1"/>
    <property type="match status" value="1"/>
</dbReference>
<keyword evidence="3 6" id="KW-0812">Transmembrane</keyword>
<accession>A0A6A6Z727</accession>
<dbReference type="AlphaFoldDB" id="A0A6A6Z727"/>
<dbReference type="InterPro" id="IPR008217">
    <property type="entry name" value="Ccc1_fam"/>
</dbReference>
<dbReference type="GO" id="GO:0030026">
    <property type="term" value="P:intracellular manganese ion homeostasis"/>
    <property type="evidence" value="ECO:0007669"/>
    <property type="project" value="InterPro"/>
</dbReference>
<dbReference type="GO" id="GO:0012505">
    <property type="term" value="C:endomembrane system"/>
    <property type="evidence" value="ECO:0007669"/>
    <property type="project" value="UniProtKB-SubCell"/>
</dbReference>
<evidence type="ECO:0000256" key="5">
    <source>
        <dbReference type="ARBA" id="ARBA00023136"/>
    </source>
</evidence>
<keyword evidence="4 6" id="KW-1133">Transmembrane helix</keyword>
<reference evidence="7 9" key="1">
    <citation type="journal article" date="2020" name="Stud. Mycol.">
        <title>101 Dothideomycetes genomes: a test case for predicting lifestyles and emergence of pathogens.</title>
        <authorList>
            <person name="Haridas S."/>
            <person name="Albert R."/>
            <person name="Binder M."/>
            <person name="Bloem J."/>
            <person name="Labutti K."/>
            <person name="Salamov A."/>
            <person name="Andreopoulos B."/>
            <person name="Baker S."/>
            <person name="Barry K."/>
            <person name="Bills G."/>
            <person name="Bluhm B."/>
            <person name="Cannon C."/>
            <person name="Castanera R."/>
            <person name="Culley D."/>
            <person name="Daum C."/>
            <person name="Ezra D."/>
            <person name="Gonzalez J."/>
            <person name="Henrissat B."/>
            <person name="Kuo A."/>
            <person name="Liang C."/>
            <person name="Lipzen A."/>
            <person name="Lutzoni F."/>
            <person name="Magnuson J."/>
            <person name="Mondo S."/>
            <person name="Nolan M."/>
            <person name="Ohm R."/>
            <person name="Pangilinan J."/>
            <person name="Park H.-J."/>
            <person name="Ramirez L."/>
            <person name="Alfaro M."/>
            <person name="Sun H."/>
            <person name="Tritt A."/>
            <person name="Yoshinaga Y."/>
            <person name="Zwiers L.-H."/>
            <person name="Turgeon B."/>
            <person name="Goodwin S."/>
            <person name="Spatafora J."/>
            <person name="Crous P."/>
            <person name="Grigoriev I."/>
        </authorList>
    </citation>
    <scope>NUCLEOTIDE SEQUENCE</scope>
    <source>
        <strain evidence="7 9">CBS 304.34</strain>
    </source>
</reference>